<dbReference type="AlphaFoldDB" id="A0A439CSR4"/>
<evidence type="ECO:0000313" key="2">
    <source>
        <dbReference type="EMBL" id="RWA05162.1"/>
    </source>
</evidence>
<reference evidence="2 3" key="1">
    <citation type="submission" date="2018-12" db="EMBL/GenBank/DDBJ databases">
        <title>Draft genome sequence of Xylaria grammica IHI A82.</title>
        <authorList>
            <person name="Buettner E."/>
            <person name="Kellner H."/>
        </authorList>
    </citation>
    <scope>NUCLEOTIDE SEQUENCE [LARGE SCALE GENOMIC DNA]</scope>
    <source>
        <strain evidence="2 3">IHI A82</strain>
    </source>
</reference>
<feature type="transmembrane region" description="Helical" evidence="1">
    <location>
        <begin position="132"/>
        <end position="162"/>
    </location>
</feature>
<comment type="caution">
    <text evidence="2">The sequence shown here is derived from an EMBL/GenBank/DDBJ whole genome shotgun (WGS) entry which is preliminary data.</text>
</comment>
<sequence>MEEPLTKRTNTWSSDLTYHSLSEDEDLKKTYIYSNDPDESYFSSEQPKVALRKRFRWIHGLVHILPILATAAVVQLSIRGQYWADELDDFSRWEILLQLLAKLHEILIVGSLSAMVLHIFRRMLVGTKGIPLGLMVGAFQMGSAEYLIIALALGSSIIYTFLVGPASAGALTPDQDWWDMRKPFNHSLPLTSYISRDTSALFPTALKNSSIAPDCLTDDYWNSLNCPAGGFDVLVDWAWTRAQEGYWYNLTDGQHYNPTMQSSFSGQAQRNIVSALIASKNSSTPAAMSATLHASVLSLSDAFWHYVRSNIVGEINKTKRPKFLVSRNTPVSIPLVQVQCVSYDFGLASTSDEHLTFDTSAMVNGFSESQPNTYAWTTWNVPDAAWNFSRPQPWNRTQIKWIDASEVKGTQDESLPSSLAAVVTVPVFYTITNATGMTVYQQGSLTTPCVIDARWAATDVEFNTTEYVVRTSLTDWLDSTNLTTGDVNIKAALSKRTIGDPISISPAWASSINSRIVERDEDSIYHGLPLVEQILQGFVTAYPEADNVTILNFASSTSTGGPWKQDVANEISIVLSTVVADWVSRAALEGTDFTTVLSKPTDGNVSTIDLLAQTTAAAYGDTPVATLEHQTPVAFDVQRYGWGYGLGSGATLFSIVTLLIHVALVVLYFGYSFVFWYRAKGWTSNSWGTIGELVALAVLSPPATELKNSGGGINKSRTWMTTLRIREAHEDPEHLELVVGTRGGTVVPDDHKLKIDKAYS</sequence>
<dbReference type="EMBL" id="RYZI01000471">
    <property type="protein sequence ID" value="RWA05162.1"/>
    <property type="molecule type" value="Genomic_DNA"/>
</dbReference>
<dbReference type="Proteomes" id="UP000286045">
    <property type="component" value="Unassembled WGS sequence"/>
</dbReference>
<feature type="transmembrane region" description="Helical" evidence="1">
    <location>
        <begin position="98"/>
        <end position="120"/>
    </location>
</feature>
<dbReference type="STRING" id="363999.A0A439CSR4"/>
<gene>
    <name evidence="2" type="ORF">EKO27_g9946</name>
</gene>
<keyword evidence="1" id="KW-1133">Transmembrane helix</keyword>
<feature type="transmembrane region" description="Helical" evidence="1">
    <location>
        <begin position="652"/>
        <end position="677"/>
    </location>
</feature>
<keyword evidence="1" id="KW-0472">Membrane</keyword>
<name>A0A439CSR4_9PEZI</name>
<organism evidence="2 3">
    <name type="scientific">Xylaria grammica</name>
    <dbReference type="NCBI Taxonomy" id="363999"/>
    <lineage>
        <taxon>Eukaryota</taxon>
        <taxon>Fungi</taxon>
        <taxon>Dikarya</taxon>
        <taxon>Ascomycota</taxon>
        <taxon>Pezizomycotina</taxon>
        <taxon>Sordariomycetes</taxon>
        <taxon>Xylariomycetidae</taxon>
        <taxon>Xylariales</taxon>
        <taxon>Xylariaceae</taxon>
        <taxon>Xylaria</taxon>
    </lineage>
</organism>
<protein>
    <submittedName>
        <fullName evidence="2">Uncharacterized protein</fullName>
    </submittedName>
</protein>
<proteinExistence type="predicted"/>
<accession>A0A439CSR4</accession>
<evidence type="ECO:0000313" key="3">
    <source>
        <dbReference type="Proteomes" id="UP000286045"/>
    </source>
</evidence>
<keyword evidence="1" id="KW-0812">Transmembrane</keyword>
<evidence type="ECO:0000256" key="1">
    <source>
        <dbReference type="SAM" id="Phobius"/>
    </source>
</evidence>
<feature type="transmembrane region" description="Helical" evidence="1">
    <location>
        <begin position="57"/>
        <end position="78"/>
    </location>
</feature>
<keyword evidence="3" id="KW-1185">Reference proteome</keyword>